<name>A0A0G0FAH0_9BACT</name>
<protein>
    <submittedName>
        <fullName evidence="1">Uncharacterized protein</fullName>
    </submittedName>
</protein>
<reference evidence="1 2" key="1">
    <citation type="journal article" date="2015" name="Nature">
        <title>rRNA introns, odd ribosomes, and small enigmatic genomes across a large radiation of phyla.</title>
        <authorList>
            <person name="Brown C.T."/>
            <person name="Hug L.A."/>
            <person name="Thomas B.C."/>
            <person name="Sharon I."/>
            <person name="Castelle C.J."/>
            <person name="Singh A."/>
            <person name="Wilkins M.J."/>
            <person name="Williams K.H."/>
            <person name="Banfield J.F."/>
        </authorList>
    </citation>
    <scope>NUCLEOTIDE SEQUENCE [LARGE SCALE GENOMIC DNA]</scope>
</reference>
<evidence type="ECO:0000313" key="2">
    <source>
        <dbReference type="Proteomes" id="UP000034448"/>
    </source>
</evidence>
<dbReference type="AlphaFoldDB" id="A0A0G0FAH0"/>
<evidence type="ECO:0000313" key="1">
    <source>
        <dbReference type="EMBL" id="KKQ14897.1"/>
    </source>
</evidence>
<dbReference type="EMBL" id="LBSJ01000027">
    <property type="protein sequence ID" value="KKQ14897.1"/>
    <property type="molecule type" value="Genomic_DNA"/>
</dbReference>
<dbReference type="Proteomes" id="UP000034448">
    <property type="component" value="Unassembled WGS sequence"/>
</dbReference>
<organism evidence="1 2">
    <name type="scientific">Candidatus Daviesbacteria bacterium GW2011_GWA1_36_8</name>
    <dbReference type="NCBI Taxonomy" id="1618417"/>
    <lineage>
        <taxon>Bacteria</taxon>
        <taxon>Candidatus Daviesiibacteriota</taxon>
    </lineage>
</organism>
<sequence>MIESWQGSKPVFLLDNQKTLTQHVIHERNRNHQQPQDYSYDDYLLVEKMVDCLRREHWGEISKDRINREDALFFQISLLDLAISKEIDINDLGNGFNLMEYLLKAPKKDGISSIPSISSSSNDQITDWKLTDEAKSLVKMIHDDLKCPQFVVTGIGIDQRTELFENFTKQGVLEYLDDPQFILRLGRIGSTHIHKAFVNAAVRNLGEPTIHVDDDPNTIGTVQALVGGAHVLVSTPEEVEFYTRSRGLDSIKNQKSGPIFQKGVDGDTMLELAHKAYDWWRDQPASL</sequence>
<proteinExistence type="predicted"/>
<comment type="caution">
    <text evidence="1">The sequence shown here is derived from an EMBL/GenBank/DDBJ whole genome shotgun (WGS) entry which is preliminary data.</text>
</comment>
<gene>
    <name evidence="1" type="ORF">US28_C0027G0009</name>
</gene>
<accession>A0A0G0FAH0</accession>